<evidence type="ECO:0000256" key="14">
    <source>
        <dbReference type="HAMAP-Rule" id="MF_02002"/>
    </source>
</evidence>
<comment type="caution">
    <text evidence="18">The sequence shown here is derived from an EMBL/GenBank/DDBJ whole genome shotgun (WGS) entry which is preliminary data.</text>
</comment>
<evidence type="ECO:0000259" key="15">
    <source>
        <dbReference type="Pfam" id="PF00133"/>
    </source>
</evidence>
<dbReference type="Pfam" id="PF06827">
    <property type="entry name" value="zf-FPG_IleRS"/>
    <property type="match status" value="1"/>
</dbReference>
<keyword evidence="4 14" id="KW-0963">Cytoplasm</keyword>
<keyword evidence="6 14" id="KW-0479">Metal-binding</keyword>
<dbReference type="InterPro" id="IPR014729">
    <property type="entry name" value="Rossmann-like_a/b/a_fold"/>
</dbReference>
<dbReference type="EMBL" id="WNCL01000067">
    <property type="protein sequence ID" value="MTU44370.1"/>
    <property type="molecule type" value="Genomic_DNA"/>
</dbReference>
<evidence type="ECO:0000256" key="10">
    <source>
        <dbReference type="ARBA" id="ARBA00022917"/>
    </source>
</evidence>
<dbReference type="SUPFAM" id="SSF52374">
    <property type="entry name" value="Nucleotidylyl transferase"/>
    <property type="match status" value="1"/>
</dbReference>
<dbReference type="FunFam" id="3.40.50.620:FF:000048">
    <property type="entry name" value="Isoleucine--tRNA ligase"/>
    <property type="match status" value="1"/>
</dbReference>
<feature type="domain" description="Zinc finger FPG/IleRS-type" evidence="16">
    <location>
        <begin position="917"/>
        <end position="943"/>
    </location>
</feature>
<evidence type="ECO:0000259" key="17">
    <source>
        <dbReference type="Pfam" id="PF08264"/>
    </source>
</evidence>
<dbReference type="InterPro" id="IPR010663">
    <property type="entry name" value="Znf_FPG/IleRS"/>
</dbReference>
<evidence type="ECO:0000256" key="2">
    <source>
        <dbReference type="ARBA" id="ARBA00006887"/>
    </source>
</evidence>
<feature type="binding site" evidence="14">
    <location>
        <position position="942"/>
    </location>
    <ligand>
        <name>Zn(2+)</name>
        <dbReference type="ChEBI" id="CHEBI:29105"/>
    </ligand>
</feature>
<keyword evidence="11 14" id="KW-0030">Aminoacyl-tRNA synthetase</keyword>
<keyword evidence="10 14" id="KW-0648">Protein biosynthesis</keyword>
<dbReference type="InterPro" id="IPR002300">
    <property type="entry name" value="aa-tRNA-synth_Ia"/>
</dbReference>
<feature type="short sequence motif" description="'HIGH' region" evidence="14">
    <location>
        <begin position="69"/>
        <end position="79"/>
    </location>
</feature>
<dbReference type="SUPFAM" id="SSF47323">
    <property type="entry name" value="Anticodon-binding domain of a subclass of class I aminoacyl-tRNA synthetases"/>
    <property type="match status" value="1"/>
</dbReference>
<dbReference type="PRINTS" id="PR00984">
    <property type="entry name" value="TRNASYNTHILE"/>
</dbReference>
<dbReference type="InterPro" id="IPR050081">
    <property type="entry name" value="Ile-tRNA_ligase"/>
</dbReference>
<feature type="domain" description="Methionyl/Valyl/Leucyl/Isoleucyl-tRNA synthetase anticodon-binding" evidence="17">
    <location>
        <begin position="717"/>
        <end position="870"/>
    </location>
</feature>
<comment type="domain">
    <text evidence="14">IleRS has two distinct active sites: one for aminoacylation and one for editing. The misactivated valine is translocated from the active site to the editing site, which sterically excludes the correctly activated isoleucine. The single editing site contains two valyl binding pockets, one specific for each substrate (Val-AMP or Val-tRNA(Ile)).</text>
</comment>
<dbReference type="GO" id="GO:0005524">
    <property type="term" value="F:ATP binding"/>
    <property type="evidence" value="ECO:0007669"/>
    <property type="project" value="UniProtKB-UniRule"/>
</dbReference>
<dbReference type="CDD" id="cd07960">
    <property type="entry name" value="Anticodon_Ia_Ile_BEm"/>
    <property type="match status" value="1"/>
</dbReference>
<dbReference type="SUPFAM" id="SSF50677">
    <property type="entry name" value="ValRS/IleRS/LeuRS editing domain"/>
    <property type="match status" value="1"/>
</dbReference>
<evidence type="ECO:0000256" key="11">
    <source>
        <dbReference type="ARBA" id="ARBA00023146"/>
    </source>
</evidence>
<comment type="subunit">
    <text evidence="3 14">Monomer.</text>
</comment>
<dbReference type="InterPro" id="IPR009008">
    <property type="entry name" value="Val/Leu/Ile-tRNA-synth_edit"/>
</dbReference>
<evidence type="ECO:0000256" key="4">
    <source>
        <dbReference type="ARBA" id="ARBA00022490"/>
    </source>
</evidence>
<dbReference type="InterPro" id="IPR023585">
    <property type="entry name" value="Ile-tRNA-ligase_type1"/>
</dbReference>
<comment type="function">
    <text evidence="12 14">Catalyzes the attachment of isoleucine to tRNA(Ile). As IleRS can inadvertently accommodate and process structurally similar amino acids such as valine, to avoid such errors it has two additional distinct tRNA(Ile)-dependent editing activities. One activity is designated as 'pretransfer' editing and involves the hydrolysis of activated Val-AMP. The other activity is designated 'posttransfer' editing and involves deacylation of mischarged Val-tRNA(Ile).</text>
</comment>
<keyword evidence="5 14" id="KW-0436">Ligase</keyword>
<dbReference type="InterPro" id="IPR013155">
    <property type="entry name" value="M/V/L/I-tRNA-synth_anticd-bd"/>
</dbReference>
<feature type="binding site" evidence="14">
    <location>
        <position position="593"/>
    </location>
    <ligand>
        <name>L-isoleucyl-5'-AMP</name>
        <dbReference type="ChEBI" id="CHEBI:178002"/>
    </ligand>
</feature>
<dbReference type="GO" id="GO:0005829">
    <property type="term" value="C:cytosol"/>
    <property type="evidence" value="ECO:0007669"/>
    <property type="project" value="TreeGrafter"/>
</dbReference>
<feature type="domain" description="Aminoacyl-tRNA synthetase class Ia" evidence="15">
    <location>
        <begin position="39"/>
        <end position="672"/>
    </location>
</feature>
<evidence type="ECO:0000256" key="3">
    <source>
        <dbReference type="ARBA" id="ARBA00011245"/>
    </source>
</evidence>
<dbReference type="FunFam" id="3.40.50.620:FF:000042">
    <property type="entry name" value="Isoleucine--tRNA ligase"/>
    <property type="match status" value="1"/>
</dbReference>
<dbReference type="RefSeq" id="WP_149879652.1">
    <property type="nucleotide sequence ID" value="NZ_DBFWUH010000038.1"/>
</dbReference>
<evidence type="ECO:0000256" key="13">
    <source>
        <dbReference type="ARBA" id="ARBA00048359"/>
    </source>
</evidence>
<keyword evidence="7 14" id="KW-0547">Nucleotide-binding</keyword>
<feature type="short sequence motif" description="'KMSKS' region" evidence="14">
    <location>
        <begin position="634"/>
        <end position="638"/>
    </location>
</feature>
<evidence type="ECO:0000256" key="12">
    <source>
        <dbReference type="ARBA" id="ARBA00025217"/>
    </source>
</evidence>
<evidence type="ECO:0000256" key="9">
    <source>
        <dbReference type="ARBA" id="ARBA00022840"/>
    </source>
</evidence>
<comment type="similarity">
    <text evidence="2 14">Belongs to the class-I aminoacyl-tRNA synthetase family. IleS type 1 subfamily.</text>
</comment>
<organism evidence="18 19">
    <name type="scientific">Parasutterella excrementihominis</name>
    <dbReference type="NCBI Taxonomy" id="487175"/>
    <lineage>
        <taxon>Bacteria</taxon>
        <taxon>Pseudomonadati</taxon>
        <taxon>Pseudomonadota</taxon>
        <taxon>Betaproteobacteria</taxon>
        <taxon>Burkholderiales</taxon>
        <taxon>Sutterellaceae</taxon>
        <taxon>Parasutterella</taxon>
    </lineage>
</organism>
<protein>
    <recommendedName>
        <fullName evidence="14">Isoleucine--tRNA ligase</fullName>
        <ecNumber evidence="14">6.1.1.5</ecNumber>
    </recommendedName>
    <alternativeName>
        <fullName evidence="14">Isoleucyl-tRNA synthetase</fullName>
        <shortName evidence="14">IleRS</shortName>
    </alternativeName>
</protein>
<feature type="binding site" evidence="14">
    <location>
        <position position="919"/>
    </location>
    <ligand>
        <name>Zn(2+)</name>
        <dbReference type="ChEBI" id="CHEBI:29105"/>
    </ligand>
</feature>
<dbReference type="Proteomes" id="UP000462362">
    <property type="component" value="Unassembled WGS sequence"/>
</dbReference>
<dbReference type="InterPro" id="IPR001412">
    <property type="entry name" value="aa-tRNA-synth_I_CS"/>
</dbReference>
<dbReference type="PANTHER" id="PTHR42765">
    <property type="entry name" value="SOLEUCYL-TRNA SYNTHETASE"/>
    <property type="match status" value="1"/>
</dbReference>
<evidence type="ECO:0000256" key="1">
    <source>
        <dbReference type="ARBA" id="ARBA00004496"/>
    </source>
</evidence>
<feature type="binding site" evidence="14">
    <location>
        <position position="637"/>
    </location>
    <ligand>
        <name>ATP</name>
        <dbReference type="ChEBI" id="CHEBI:30616"/>
    </ligand>
</feature>
<feature type="binding site" evidence="14">
    <location>
        <position position="922"/>
    </location>
    <ligand>
        <name>Zn(2+)</name>
        <dbReference type="ChEBI" id="CHEBI:29105"/>
    </ligand>
</feature>
<dbReference type="InterPro" id="IPR002301">
    <property type="entry name" value="Ile-tRNA-ligase"/>
</dbReference>
<dbReference type="Pfam" id="PF08264">
    <property type="entry name" value="Anticodon_1"/>
    <property type="match status" value="1"/>
</dbReference>
<comment type="cofactor">
    <cofactor evidence="14">
        <name>Zn(2+)</name>
        <dbReference type="ChEBI" id="CHEBI:29105"/>
    </cofactor>
    <text evidence="14">Binds 1 zinc ion per subunit.</text>
</comment>
<proteinExistence type="inferred from homology"/>
<dbReference type="HAMAP" id="MF_02002">
    <property type="entry name" value="Ile_tRNA_synth_type1"/>
    <property type="match status" value="1"/>
</dbReference>
<dbReference type="Gene3D" id="1.10.730.20">
    <property type="match status" value="1"/>
</dbReference>
<evidence type="ECO:0000256" key="6">
    <source>
        <dbReference type="ARBA" id="ARBA00022723"/>
    </source>
</evidence>
<keyword evidence="8 14" id="KW-0862">Zinc</keyword>
<dbReference type="GO" id="GO:0002161">
    <property type="term" value="F:aminoacyl-tRNA deacylase activity"/>
    <property type="evidence" value="ECO:0007669"/>
    <property type="project" value="InterPro"/>
</dbReference>
<evidence type="ECO:0000256" key="7">
    <source>
        <dbReference type="ARBA" id="ARBA00022741"/>
    </source>
</evidence>
<dbReference type="PANTHER" id="PTHR42765:SF1">
    <property type="entry name" value="ISOLEUCINE--TRNA LIGASE, MITOCHONDRIAL"/>
    <property type="match status" value="1"/>
</dbReference>
<evidence type="ECO:0000256" key="8">
    <source>
        <dbReference type="ARBA" id="ARBA00022833"/>
    </source>
</evidence>
<dbReference type="GO" id="GO:0000049">
    <property type="term" value="F:tRNA binding"/>
    <property type="evidence" value="ECO:0007669"/>
    <property type="project" value="InterPro"/>
</dbReference>
<dbReference type="Gene3D" id="3.90.740.10">
    <property type="entry name" value="Valyl/Leucyl/Isoleucyl-tRNA synthetase, editing domain"/>
    <property type="match status" value="1"/>
</dbReference>
<dbReference type="GO" id="GO:0006428">
    <property type="term" value="P:isoleucyl-tRNA aminoacylation"/>
    <property type="evidence" value="ECO:0007669"/>
    <property type="project" value="UniProtKB-UniRule"/>
</dbReference>
<evidence type="ECO:0000256" key="5">
    <source>
        <dbReference type="ARBA" id="ARBA00022598"/>
    </source>
</evidence>
<comment type="catalytic activity">
    <reaction evidence="13 14">
        <text>tRNA(Ile) + L-isoleucine + ATP = L-isoleucyl-tRNA(Ile) + AMP + diphosphate</text>
        <dbReference type="Rhea" id="RHEA:11060"/>
        <dbReference type="Rhea" id="RHEA-COMP:9666"/>
        <dbReference type="Rhea" id="RHEA-COMP:9695"/>
        <dbReference type="ChEBI" id="CHEBI:30616"/>
        <dbReference type="ChEBI" id="CHEBI:33019"/>
        <dbReference type="ChEBI" id="CHEBI:58045"/>
        <dbReference type="ChEBI" id="CHEBI:78442"/>
        <dbReference type="ChEBI" id="CHEBI:78528"/>
        <dbReference type="ChEBI" id="CHEBI:456215"/>
        <dbReference type="EC" id="6.1.1.5"/>
    </reaction>
</comment>
<comment type="subcellular location">
    <subcellularLocation>
        <location evidence="1 14">Cytoplasm</location>
    </subcellularLocation>
</comment>
<dbReference type="EC" id="6.1.1.5" evidence="14"/>
<dbReference type="InterPro" id="IPR033708">
    <property type="entry name" value="Anticodon_Ile_BEm"/>
</dbReference>
<dbReference type="GO" id="GO:0004822">
    <property type="term" value="F:isoleucine-tRNA ligase activity"/>
    <property type="evidence" value="ECO:0007669"/>
    <property type="project" value="UniProtKB-UniRule"/>
</dbReference>
<keyword evidence="9 14" id="KW-0067">ATP-binding</keyword>
<gene>
    <name evidence="14 18" type="primary">ileS</name>
    <name evidence="18" type="ORF">GMD42_12310</name>
</gene>
<evidence type="ECO:0000313" key="19">
    <source>
        <dbReference type="Proteomes" id="UP000462362"/>
    </source>
</evidence>
<dbReference type="GO" id="GO:0008270">
    <property type="term" value="F:zinc ion binding"/>
    <property type="evidence" value="ECO:0007669"/>
    <property type="project" value="UniProtKB-UniRule"/>
</dbReference>
<accession>A0A6I3S468</accession>
<reference evidence="18 19" key="1">
    <citation type="journal article" date="2019" name="Nat. Med.">
        <title>A library of human gut bacterial isolates paired with longitudinal multiomics data enables mechanistic microbiome research.</title>
        <authorList>
            <person name="Poyet M."/>
            <person name="Groussin M."/>
            <person name="Gibbons S.M."/>
            <person name="Avila-Pacheco J."/>
            <person name="Jiang X."/>
            <person name="Kearney S.M."/>
            <person name="Perrotta A.R."/>
            <person name="Berdy B."/>
            <person name="Zhao S."/>
            <person name="Lieberman T.D."/>
            <person name="Swanson P.K."/>
            <person name="Smith M."/>
            <person name="Roesemann S."/>
            <person name="Alexander J.E."/>
            <person name="Rich S.A."/>
            <person name="Livny J."/>
            <person name="Vlamakis H."/>
            <person name="Clish C."/>
            <person name="Bullock K."/>
            <person name="Deik A."/>
            <person name="Scott J."/>
            <person name="Pierce K.A."/>
            <person name="Xavier R.J."/>
            <person name="Alm E.J."/>
        </authorList>
    </citation>
    <scope>NUCLEOTIDE SEQUENCE [LARGE SCALE GENOMIC DNA]</scope>
    <source>
        <strain evidence="18 19">BIOML-A2</strain>
    </source>
</reference>
<dbReference type="Pfam" id="PF00133">
    <property type="entry name" value="tRNA-synt_1"/>
    <property type="match status" value="1"/>
</dbReference>
<dbReference type="CDD" id="cd00818">
    <property type="entry name" value="IleRS_core"/>
    <property type="match status" value="1"/>
</dbReference>
<evidence type="ECO:0000313" key="18">
    <source>
        <dbReference type="EMBL" id="MTU44370.1"/>
    </source>
</evidence>
<dbReference type="PROSITE" id="PS00178">
    <property type="entry name" value="AA_TRNA_LIGASE_I"/>
    <property type="match status" value="1"/>
</dbReference>
<feature type="binding site" evidence="14">
    <location>
        <position position="939"/>
    </location>
    <ligand>
        <name>Zn(2+)</name>
        <dbReference type="ChEBI" id="CHEBI:29105"/>
    </ligand>
</feature>
<dbReference type="InterPro" id="IPR009080">
    <property type="entry name" value="tRNAsynth_Ia_anticodon-bd"/>
</dbReference>
<dbReference type="AlphaFoldDB" id="A0A6I3S468"/>
<dbReference type="Gene3D" id="3.40.50.620">
    <property type="entry name" value="HUPs"/>
    <property type="match status" value="2"/>
</dbReference>
<evidence type="ECO:0000259" key="16">
    <source>
        <dbReference type="Pfam" id="PF06827"/>
    </source>
</evidence>
<name>A0A6I3S468_9BURK</name>
<sequence length="956" mass="108053">MTDSSQKKQPQAEDKKYPLNLPDTPFPMRGNLPKREPAWIKEWLEKDVYGKVRAARKGEKRFLLHDGPPYANGNIHVGHAVNKILKDIILKSKTLEGFDAPYVPGWDCHGMPIEIQIEKKYGKNLPKEEVMAKCRAYAKEQVKAQMAGFQRLGVLGDWNDPYLTMRPETEAEEIRALGEILGKGFIYRGLKPVNWCFDCQSALAEAEVEYKDRQSPTLDVAFPISDEDKGKLEDVFGVKLEKPTAVVIWTTTPWTIPANQALNMHPDLEYVLVETPNHNFILAEGLYEEALKRYGMEGKVIAKAKGEAFKGIRFKHPLATLDPFYDRFSPVLLADYVESTSGTGIVHSAPAYGVDDYISCKSAGFTNDEILNPVQGNGEYAASLPLFGGLNVWKAKNKILDTIAVTGNLLSRGEIVHSYMHCWRHKTPLIYRATNQWFIRMDEANADTQGVVNENDPKDPLRKTALEAVEATQFVPEWGEVRLHNMIANRPDWCISRQRNWGVPLPFLIHKETGKLHPETMKILNKVADIVEKEGIEAWTRLTPTELTDLEAEMYEKSKDTLDVWFDSGTTHMTVMRGSHADKLTYPADLYLEGSDQHRGWFHSSLLTGCAIDGRAPYKGLLTHGFTVDEQGRKMSKSLGNVIAPSEINDKYGAEILRLWVASSDYTGEISLGEKILKGTVDAYRRFRNTIRFLLANTSDFDIKKDAVPVEEMVELDRWAIARMKALQEEILDKYDQYQFHTAYAALQLFASGDLGGFYLDILKDRLYTTAPDSAARRSAQTALWYITDALLKLLAPVLSFTAEEAYAVFNPENKGTIFVERFAELPNVKESVELLNKWSIIRDLRSNVQMEIERQREKGLIGSSLQAEVSLKLPQEEYDLIKGLGDEAAFVMITSKVTLDGVSPERVITVKPSEAKKCERCWQYKESVGEDKNYPTLCCRCVGNLFGTPETRRFA</sequence>
<dbReference type="NCBIfam" id="TIGR00392">
    <property type="entry name" value="ileS"/>
    <property type="match status" value="1"/>
</dbReference>